<dbReference type="PRINTS" id="PR01693">
    <property type="entry name" value="CYANASE"/>
</dbReference>
<dbReference type="Gene3D" id="1.10.260.40">
    <property type="entry name" value="lambda repressor-like DNA-binding domains"/>
    <property type="match status" value="1"/>
</dbReference>
<feature type="active site" evidence="3">
    <location>
        <position position="85"/>
    </location>
</feature>
<comment type="function">
    <text evidence="1 3">Catalyzes the reaction of cyanate with bicarbonate to produce ammonia and carbon dioxide.</text>
</comment>
<gene>
    <name evidence="5" type="primary">cyn1_1</name>
    <name evidence="3" type="synonym">cyn1</name>
    <name evidence="5" type="ORF">GLX27_003165</name>
</gene>
<feature type="active site" evidence="3">
    <location>
        <position position="82"/>
    </location>
</feature>
<dbReference type="EC" id="4.2.1.104" evidence="3"/>
<dbReference type="InterPro" id="IPR003712">
    <property type="entry name" value="Cyanate_lyase_C"/>
</dbReference>
<dbReference type="EMBL" id="CP046236">
    <property type="protein sequence ID" value="WFD48495.1"/>
    <property type="molecule type" value="Genomic_DNA"/>
</dbReference>
<dbReference type="InterPro" id="IPR010982">
    <property type="entry name" value="Lambda_DNA-bd_dom_sf"/>
</dbReference>
<protein>
    <recommendedName>
        <fullName evidence="3">Cyanate hydratase</fullName>
        <shortName evidence="3">Cyanase</shortName>
        <ecNumber evidence="3">4.2.1.104</ecNumber>
    </recommendedName>
    <alternativeName>
        <fullName evidence="3">Cyanate hydrolase</fullName>
    </alternativeName>
    <alternativeName>
        <fullName evidence="3">Cyanate lyase</fullName>
    </alternativeName>
</protein>
<evidence type="ECO:0000313" key="6">
    <source>
        <dbReference type="Proteomes" id="UP000818624"/>
    </source>
</evidence>
<comment type="similarity">
    <text evidence="3">Belongs to the cyanase family.</text>
</comment>
<keyword evidence="2 3" id="KW-0456">Lyase</keyword>
<dbReference type="SMART" id="SM01116">
    <property type="entry name" value="Cyanate_lyase"/>
    <property type="match status" value="1"/>
</dbReference>
<organism evidence="5 6">
    <name type="scientific">Malassezia furfur</name>
    <name type="common">Pityriasis versicolor infection agent</name>
    <name type="synonym">Pityrosporum furfur</name>
    <dbReference type="NCBI Taxonomy" id="55194"/>
    <lineage>
        <taxon>Eukaryota</taxon>
        <taxon>Fungi</taxon>
        <taxon>Dikarya</taxon>
        <taxon>Basidiomycota</taxon>
        <taxon>Ustilaginomycotina</taxon>
        <taxon>Malasseziomycetes</taxon>
        <taxon>Malasseziales</taxon>
        <taxon>Malasseziaceae</taxon>
        <taxon>Malassezia</taxon>
    </lineage>
</organism>
<evidence type="ECO:0000256" key="2">
    <source>
        <dbReference type="ARBA" id="ARBA00023239"/>
    </source>
</evidence>
<proteinExistence type="inferred from homology"/>
<dbReference type="NCBIfam" id="TIGR00673">
    <property type="entry name" value="cynS"/>
    <property type="match status" value="1"/>
</dbReference>
<reference evidence="5 6" key="1">
    <citation type="journal article" date="2020" name="Elife">
        <title>Loss of centromere function drives karyotype evolution in closely related Malassezia species.</title>
        <authorList>
            <person name="Sankaranarayanan S.R."/>
            <person name="Ianiri G."/>
            <person name="Coelho M.A."/>
            <person name="Reza M.H."/>
            <person name="Thimmappa B.C."/>
            <person name="Ganguly P."/>
            <person name="Vadnala R.N."/>
            <person name="Sun S."/>
            <person name="Siddharthan R."/>
            <person name="Tellgren-Roth C."/>
            <person name="Dawson T.L."/>
            <person name="Heitman J."/>
            <person name="Sanyal K."/>
        </authorList>
    </citation>
    <scope>NUCLEOTIDE SEQUENCE [LARGE SCALE GENOMIC DNA]</scope>
    <source>
        <strain evidence="5">CBS14141</strain>
    </source>
</reference>
<dbReference type="Proteomes" id="UP000818624">
    <property type="component" value="Chromosome 3"/>
</dbReference>
<accession>A0ABY8EUW2</accession>
<dbReference type="PANTHER" id="PTHR34186">
    <property type="entry name" value="CYANATE HYDRATASE"/>
    <property type="match status" value="1"/>
</dbReference>
<name>A0ABY8EUW2_MALFU</name>
<dbReference type="InterPro" id="IPR008076">
    <property type="entry name" value="Cyanase"/>
</dbReference>
<sequence length="141" mass="15969">MRFSKANGRLKFSDIAQELDKDEVYVAAIFYGLFMPTQEEASKLQGLLRIRDSISHYLGPARFTPRRGGLDPVPPSEPCLYRLYEVFMVYGRPILGLIQEKCGDSVMSAVDLRVHVDKIQGPDGDRVKITLDGAFVPYRSW</sequence>
<dbReference type="PANTHER" id="PTHR34186:SF2">
    <property type="entry name" value="CYANATE HYDRATASE"/>
    <property type="match status" value="1"/>
</dbReference>
<dbReference type="InterPro" id="IPR036581">
    <property type="entry name" value="Cyanate_lyase_C_sf"/>
</dbReference>
<feature type="active site" evidence="3">
    <location>
        <position position="108"/>
    </location>
</feature>
<keyword evidence="6" id="KW-1185">Reference proteome</keyword>
<evidence type="ECO:0000259" key="4">
    <source>
        <dbReference type="SMART" id="SM01116"/>
    </source>
</evidence>
<evidence type="ECO:0000313" key="5">
    <source>
        <dbReference type="EMBL" id="WFD48495.1"/>
    </source>
</evidence>
<feature type="domain" description="Cyanate lyase C-terminal" evidence="4">
    <location>
        <begin position="69"/>
        <end position="141"/>
    </location>
</feature>
<dbReference type="SUPFAM" id="SSF55234">
    <property type="entry name" value="Cyanase C-terminal domain"/>
    <property type="match status" value="1"/>
</dbReference>
<dbReference type="Pfam" id="PF02560">
    <property type="entry name" value="Cyanate_lyase"/>
    <property type="match status" value="1"/>
</dbReference>
<comment type="catalytic activity">
    <reaction evidence="3">
        <text>cyanate + hydrogencarbonate + 3 H(+) = NH4(+) + 2 CO2</text>
        <dbReference type="Rhea" id="RHEA:11120"/>
        <dbReference type="ChEBI" id="CHEBI:15378"/>
        <dbReference type="ChEBI" id="CHEBI:16526"/>
        <dbReference type="ChEBI" id="CHEBI:17544"/>
        <dbReference type="ChEBI" id="CHEBI:28938"/>
        <dbReference type="ChEBI" id="CHEBI:29195"/>
        <dbReference type="EC" id="4.2.1.104"/>
    </reaction>
</comment>
<dbReference type="Gene3D" id="3.30.1160.10">
    <property type="entry name" value="Cyanate lyase, C-terminal domain"/>
    <property type="match status" value="1"/>
</dbReference>
<dbReference type="HAMAP" id="MF_00535">
    <property type="entry name" value="Cyanate_hydrat"/>
    <property type="match status" value="1"/>
</dbReference>
<evidence type="ECO:0000256" key="1">
    <source>
        <dbReference type="ARBA" id="ARBA00003561"/>
    </source>
</evidence>
<dbReference type="GO" id="GO:0008824">
    <property type="term" value="F:cyanate hydratase activity"/>
    <property type="evidence" value="ECO:0007669"/>
    <property type="project" value="UniProtKB-EC"/>
</dbReference>
<evidence type="ECO:0000256" key="3">
    <source>
        <dbReference type="HAMAP-Rule" id="MF_03139"/>
    </source>
</evidence>